<reference evidence="2 3" key="1">
    <citation type="submission" date="2017-08" db="EMBL/GenBank/DDBJ databases">
        <title>Acidophilic green algal genome provides insights into adaptation to an acidic environment.</title>
        <authorList>
            <person name="Hirooka S."/>
            <person name="Hirose Y."/>
            <person name="Kanesaki Y."/>
            <person name="Higuchi S."/>
            <person name="Fujiwara T."/>
            <person name="Onuma R."/>
            <person name="Era A."/>
            <person name="Ohbayashi R."/>
            <person name="Uzuka A."/>
            <person name="Nozaki H."/>
            <person name="Yoshikawa H."/>
            <person name="Miyagishima S.Y."/>
        </authorList>
    </citation>
    <scope>NUCLEOTIDE SEQUENCE [LARGE SCALE GENOMIC DNA]</scope>
    <source>
        <strain evidence="2 3">NIES-2499</strain>
    </source>
</reference>
<proteinExistence type="predicted"/>
<name>A0A250X7I3_9CHLO</name>
<feature type="region of interest" description="Disordered" evidence="1">
    <location>
        <begin position="1"/>
        <end position="211"/>
    </location>
</feature>
<feature type="compositionally biased region" description="Low complexity" evidence="1">
    <location>
        <begin position="96"/>
        <end position="108"/>
    </location>
</feature>
<gene>
    <name evidence="2" type="ORF">CEUSTIGMA_g6467.t1</name>
</gene>
<protein>
    <submittedName>
        <fullName evidence="2">Uncharacterized protein</fullName>
    </submittedName>
</protein>
<dbReference type="OrthoDB" id="534076at2759"/>
<dbReference type="EMBL" id="BEGY01000038">
    <property type="protein sequence ID" value="GAX79027.1"/>
    <property type="molecule type" value="Genomic_DNA"/>
</dbReference>
<keyword evidence="3" id="KW-1185">Reference proteome</keyword>
<evidence type="ECO:0000313" key="3">
    <source>
        <dbReference type="Proteomes" id="UP000232323"/>
    </source>
</evidence>
<dbReference type="STRING" id="1157962.A0A250X7I3"/>
<evidence type="ECO:0000256" key="1">
    <source>
        <dbReference type="SAM" id="MobiDB-lite"/>
    </source>
</evidence>
<sequence>MQTDAVSQLGVGSTASNGSASRGGGDGGFSLTSELVGSPPVAFSGSQLGDGAPLLPPRGAVVSDKDSAVFGNNTGRRGRPSEGFGLGADLHEADRGAPAGGLAPLRGELAGGGRGGLSSAPLPPSGGRGVGLLAELGERGPVASGSRGQGSLGYGPGYGPGAAPSDQGFQGGLSAAGGTQGGLYNNSSSYPNPGTDGFPSGRMGQSGAGAASYGLAAETQLPVPTVQPQQYPQYSQQGPPSMQQVTYNSQQQASQQGYLTQQQQQQSLQPYNNNNQQQSLQPYNQQQQGNNYGLQAEVIRGAAPSSSQHIVNPDQFRGYNPGAGPEPSMYGLHAEMGGGPPSLQHYNDVQRLQDQQFQVQQQAQPPAVPPLFTLDQIPTDQGRFVKLLPHQANDVLEQVMMRPQDGHPPPQLIDVMDTHAKFMGGLSADKLTYLHQVELAAPGGRLPPNSKPSLLQTKLKSGHNRLQDEVVPVLEPGAQSFMDLGFTTDGALLPETSRIWQFSLKPVKVEGVGPTGLRGVRSPCMYVARVCLFDRANHRFLGNVMGFRPMSVVGNDTEWTFDQKVNQAVVRCNCVQPDSKTGTRLIHDEHVSLYVEFNTSYRLTVEDTKGMPPSEKKAFSMVDEVCSCWAMINFQKCTSLSKEMTVSVPLYYGSLYKPQLLDQLYKAERKKSKLASLFRPHEKPVFTFKAGPLGAPGSPAPLLPYGYMPSTLTALSGLADLLAAYRLTLALHLGRMASPFSVISDPVLAAFPAILSDHHLLSEVLLKWNDWTEKMSWASDAGCLSTKVLPPIASLVEAFRRCCLDVAPLVSCVSLPPRHINNFVEYQGHRLKLVQQYCHVIDPKSNKAVASRHPVEPLSHSGFEFLHKPFNTNEVRVCLGNKLEKGSTFLSS</sequence>
<feature type="compositionally biased region" description="Gly residues" evidence="1">
    <location>
        <begin position="147"/>
        <end position="160"/>
    </location>
</feature>
<comment type="caution">
    <text evidence="2">The sequence shown here is derived from an EMBL/GenBank/DDBJ whole genome shotgun (WGS) entry which is preliminary data.</text>
</comment>
<organism evidence="2 3">
    <name type="scientific">Chlamydomonas eustigma</name>
    <dbReference type="NCBI Taxonomy" id="1157962"/>
    <lineage>
        <taxon>Eukaryota</taxon>
        <taxon>Viridiplantae</taxon>
        <taxon>Chlorophyta</taxon>
        <taxon>core chlorophytes</taxon>
        <taxon>Chlorophyceae</taxon>
        <taxon>CS clade</taxon>
        <taxon>Chlamydomonadales</taxon>
        <taxon>Chlamydomonadaceae</taxon>
        <taxon>Chlamydomonas</taxon>
    </lineage>
</organism>
<evidence type="ECO:0000313" key="2">
    <source>
        <dbReference type="EMBL" id="GAX79027.1"/>
    </source>
</evidence>
<dbReference type="AlphaFoldDB" id="A0A250X7I3"/>
<accession>A0A250X7I3</accession>
<feature type="compositionally biased region" description="Gly residues" evidence="1">
    <location>
        <begin position="169"/>
        <end position="181"/>
    </location>
</feature>
<dbReference type="Proteomes" id="UP000232323">
    <property type="component" value="Unassembled WGS sequence"/>
</dbReference>
<feature type="region of interest" description="Disordered" evidence="1">
    <location>
        <begin position="229"/>
        <end position="278"/>
    </location>
</feature>